<reference evidence="1" key="1">
    <citation type="journal article" date="2023" name="G3 (Bethesda)">
        <title>Whole genome assemblies of Zophobas morio and Tenebrio molitor.</title>
        <authorList>
            <person name="Kaur S."/>
            <person name="Stinson S.A."/>
            <person name="diCenzo G.C."/>
        </authorList>
    </citation>
    <scope>NUCLEOTIDE SEQUENCE</scope>
    <source>
        <strain evidence="1">QUZm001</strain>
    </source>
</reference>
<evidence type="ECO:0000313" key="2">
    <source>
        <dbReference type="Proteomes" id="UP001168821"/>
    </source>
</evidence>
<keyword evidence="2" id="KW-1185">Reference proteome</keyword>
<dbReference type="AlphaFoldDB" id="A0AA38HZG6"/>
<name>A0AA38HZG6_9CUCU</name>
<dbReference type="Proteomes" id="UP001168821">
    <property type="component" value="Unassembled WGS sequence"/>
</dbReference>
<organism evidence="1 2">
    <name type="scientific">Zophobas morio</name>
    <dbReference type="NCBI Taxonomy" id="2755281"/>
    <lineage>
        <taxon>Eukaryota</taxon>
        <taxon>Metazoa</taxon>
        <taxon>Ecdysozoa</taxon>
        <taxon>Arthropoda</taxon>
        <taxon>Hexapoda</taxon>
        <taxon>Insecta</taxon>
        <taxon>Pterygota</taxon>
        <taxon>Neoptera</taxon>
        <taxon>Endopterygota</taxon>
        <taxon>Coleoptera</taxon>
        <taxon>Polyphaga</taxon>
        <taxon>Cucujiformia</taxon>
        <taxon>Tenebrionidae</taxon>
        <taxon>Zophobas</taxon>
    </lineage>
</organism>
<sequence>MGEIPLFNMEELKQAAREIKNRKALGPDGITPKKLKAIIKEHPEEILDVMNKCFIDGEFLKIWKLGRLLLIEKENKGEEDGWSYRPIGLLDICGKLLG</sequence>
<accession>A0AA38HZG6</accession>
<proteinExistence type="predicted"/>
<dbReference type="EMBL" id="JALNTZ010000007">
    <property type="protein sequence ID" value="KAJ3646501.1"/>
    <property type="molecule type" value="Genomic_DNA"/>
</dbReference>
<dbReference type="PANTHER" id="PTHR19446">
    <property type="entry name" value="REVERSE TRANSCRIPTASES"/>
    <property type="match status" value="1"/>
</dbReference>
<protein>
    <submittedName>
        <fullName evidence="1">Uncharacterized protein</fullName>
    </submittedName>
</protein>
<comment type="caution">
    <text evidence="1">The sequence shown here is derived from an EMBL/GenBank/DDBJ whole genome shotgun (WGS) entry which is preliminary data.</text>
</comment>
<evidence type="ECO:0000313" key="1">
    <source>
        <dbReference type="EMBL" id="KAJ3646501.1"/>
    </source>
</evidence>
<gene>
    <name evidence="1" type="ORF">Zmor_024086</name>
</gene>